<feature type="transmembrane region" description="Helical" evidence="3">
    <location>
        <begin position="44"/>
        <end position="63"/>
    </location>
</feature>
<evidence type="ECO:0000313" key="4">
    <source>
        <dbReference type="EMBL" id="KAG6472816.1"/>
    </source>
</evidence>
<evidence type="ECO:0000256" key="1">
    <source>
        <dbReference type="ARBA" id="ARBA00022679"/>
    </source>
</evidence>
<gene>
    <name evidence="4" type="ORF">ZIOFF_070294</name>
</gene>
<dbReference type="PANTHER" id="PTHR46116">
    <property type="entry name" value="(E3-INDEPENDENT) E2 UBIQUITIN-CONJUGATING ENZYME"/>
    <property type="match status" value="1"/>
</dbReference>
<keyword evidence="3" id="KW-0472">Membrane</keyword>
<organism evidence="4 5">
    <name type="scientific">Zingiber officinale</name>
    <name type="common">Ginger</name>
    <name type="synonym">Amomum zingiber</name>
    <dbReference type="NCBI Taxonomy" id="94328"/>
    <lineage>
        <taxon>Eukaryota</taxon>
        <taxon>Viridiplantae</taxon>
        <taxon>Streptophyta</taxon>
        <taxon>Embryophyta</taxon>
        <taxon>Tracheophyta</taxon>
        <taxon>Spermatophyta</taxon>
        <taxon>Magnoliopsida</taxon>
        <taxon>Liliopsida</taxon>
        <taxon>Zingiberales</taxon>
        <taxon>Zingiberaceae</taxon>
        <taxon>Zingiber</taxon>
    </lineage>
</organism>
<dbReference type="Proteomes" id="UP000734854">
    <property type="component" value="Unassembled WGS sequence"/>
</dbReference>
<name>A0A8J5BIM4_ZINOF</name>
<keyword evidence="3" id="KW-1133">Transmembrane helix</keyword>
<keyword evidence="1" id="KW-0808">Transferase</keyword>
<proteinExistence type="predicted"/>
<protein>
    <submittedName>
        <fullName evidence="4">Uncharacterized protein</fullName>
    </submittedName>
</protein>
<reference evidence="4 5" key="1">
    <citation type="submission" date="2020-08" db="EMBL/GenBank/DDBJ databases">
        <title>Plant Genome Project.</title>
        <authorList>
            <person name="Zhang R.-G."/>
        </authorList>
    </citation>
    <scope>NUCLEOTIDE SEQUENCE [LARGE SCALE GENOMIC DNA]</scope>
    <source>
        <tissue evidence="4">Rhizome</tissue>
    </source>
</reference>
<evidence type="ECO:0000313" key="5">
    <source>
        <dbReference type="Proteomes" id="UP000734854"/>
    </source>
</evidence>
<comment type="caution">
    <text evidence="4">The sequence shown here is derived from an EMBL/GenBank/DDBJ whole genome shotgun (WGS) entry which is preliminary data.</text>
</comment>
<evidence type="ECO:0000256" key="3">
    <source>
        <dbReference type="SAM" id="Phobius"/>
    </source>
</evidence>
<dbReference type="PANTHER" id="PTHR46116:SF21">
    <property type="entry name" value="UBIQUITIN-CONJUGATING ENZYME E2 23-RELATED"/>
    <property type="match status" value="1"/>
</dbReference>
<dbReference type="GO" id="GO:0061631">
    <property type="term" value="F:ubiquitin conjugating enzyme activity"/>
    <property type="evidence" value="ECO:0007669"/>
    <property type="project" value="TreeGrafter"/>
</dbReference>
<sequence>MEVDDILDQSSSIQQTDDKGRNILNDVYNFKNFDVAKNPLDHHYLGGVGMIIDYLFSFMLNFLDKIFTAKFLVMQGTGLKRSNKNGIFLGRIYLSVYDHSGGYRIYPNLFVDGNGLVLNDKPYFNAAGYHKKIQTIEDEKNAILYNENTYLLNLKRMLHLL</sequence>
<keyword evidence="5" id="KW-1185">Reference proteome</keyword>
<evidence type="ECO:0000256" key="2">
    <source>
        <dbReference type="ARBA" id="ARBA00022786"/>
    </source>
</evidence>
<accession>A0A8J5BIM4</accession>
<keyword evidence="2" id="KW-0833">Ubl conjugation pathway</keyword>
<dbReference type="EMBL" id="JACMSC010000020">
    <property type="protein sequence ID" value="KAG6472816.1"/>
    <property type="molecule type" value="Genomic_DNA"/>
</dbReference>
<dbReference type="AlphaFoldDB" id="A0A8J5BIM4"/>
<keyword evidence="3" id="KW-0812">Transmembrane</keyword>